<sequence>MRLARNRLDDLLLALEVPVDGAGTEPRLGVDVVHRRPVKALPCKAAHRGLEDLTTTRFSVSFGDLGHETDQALTADGRMEYIDRSVCF</sequence>
<organism evidence="1">
    <name type="scientific">uncultured Solirubrobacterales bacterium</name>
    <dbReference type="NCBI Taxonomy" id="768556"/>
    <lineage>
        <taxon>Bacteria</taxon>
        <taxon>Bacillati</taxon>
        <taxon>Actinomycetota</taxon>
        <taxon>Thermoleophilia</taxon>
        <taxon>Solirubrobacterales</taxon>
        <taxon>environmental samples</taxon>
    </lineage>
</organism>
<accession>A0A6J4S4A8</accession>
<dbReference type="AlphaFoldDB" id="A0A6J4S4A8"/>
<evidence type="ECO:0000313" key="1">
    <source>
        <dbReference type="EMBL" id="CAA9484878.1"/>
    </source>
</evidence>
<proteinExistence type="predicted"/>
<gene>
    <name evidence="1" type="ORF">AVDCRST_MAG17-392</name>
</gene>
<protein>
    <submittedName>
        <fullName evidence="1">Uncharacterized protein</fullName>
    </submittedName>
</protein>
<name>A0A6J4S4A8_9ACTN</name>
<dbReference type="EMBL" id="CADCVV010000030">
    <property type="protein sequence ID" value="CAA9484878.1"/>
    <property type="molecule type" value="Genomic_DNA"/>
</dbReference>
<reference evidence="1" key="1">
    <citation type="submission" date="2020-02" db="EMBL/GenBank/DDBJ databases">
        <authorList>
            <person name="Meier V. D."/>
        </authorList>
    </citation>
    <scope>NUCLEOTIDE SEQUENCE</scope>
    <source>
        <strain evidence="1">AVDCRST_MAG17</strain>
    </source>
</reference>